<evidence type="ECO:0000313" key="1">
    <source>
        <dbReference type="EMBL" id="VDK29510.1"/>
    </source>
</evidence>
<evidence type="ECO:0000313" key="2">
    <source>
        <dbReference type="Proteomes" id="UP000271098"/>
    </source>
</evidence>
<organism evidence="3">
    <name type="scientific">Gongylonema pulchrum</name>
    <dbReference type="NCBI Taxonomy" id="637853"/>
    <lineage>
        <taxon>Eukaryota</taxon>
        <taxon>Metazoa</taxon>
        <taxon>Ecdysozoa</taxon>
        <taxon>Nematoda</taxon>
        <taxon>Chromadorea</taxon>
        <taxon>Rhabditida</taxon>
        <taxon>Spirurina</taxon>
        <taxon>Spiruromorpha</taxon>
        <taxon>Spiruroidea</taxon>
        <taxon>Gongylonematidae</taxon>
        <taxon>Gongylonema</taxon>
    </lineage>
</organism>
<evidence type="ECO:0000313" key="3">
    <source>
        <dbReference type="WBParaSite" id="GPUH_0000117001-mRNA-1"/>
    </source>
</evidence>
<sequence>MPPQSGPSNFSDEISWRKELGKLVNFPRLKTIEMPQCKCKEFDQCSAQMRMLAEKCKLNQTCVGYLKKVADVDKILQCHDKEQQRADEVTNCVKQKNEQVACAKEGEVPKNISLQNTFYPVGIVQYSMCIGECLNYEMDLLYPAHPQEGISCELKLGCLLEQPTREAEAALVKCQSDLHNDATTRFMDTCKCLQEAGVDVDCAKANVLFFK</sequence>
<reference evidence="3" key="1">
    <citation type="submission" date="2016-06" db="UniProtKB">
        <authorList>
            <consortium name="WormBaseParasite"/>
        </authorList>
    </citation>
    <scope>IDENTIFICATION</scope>
</reference>
<accession>A0A183CXH9</accession>
<dbReference type="EMBL" id="UYRT01001337">
    <property type="protein sequence ID" value="VDK29510.1"/>
    <property type="molecule type" value="Genomic_DNA"/>
</dbReference>
<proteinExistence type="predicted"/>
<dbReference type="WBParaSite" id="GPUH_0000117001-mRNA-1">
    <property type="protein sequence ID" value="GPUH_0000117001-mRNA-1"/>
    <property type="gene ID" value="GPUH_0000117001"/>
</dbReference>
<dbReference type="Proteomes" id="UP000271098">
    <property type="component" value="Unassembled WGS sequence"/>
</dbReference>
<name>A0A183CXH9_9BILA</name>
<keyword evidence="2" id="KW-1185">Reference proteome</keyword>
<dbReference type="OrthoDB" id="5863471at2759"/>
<reference evidence="1 2" key="2">
    <citation type="submission" date="2018-11" db="EMBL/GenBank/DDBJ databases">
        <authorList>
            <consortium name="Pathogen Informatics"/>
        </authorList>
    </citation>
    <scope>NUCLEOTIDE SEQUENCE [LARGE SCALE GENOMIC DNA]</scope>
</reference>
<gene>
    <name evidence="1" type="ORF">GPUH_LOCUS1170</name>
</gene>
<protein>
    <submittedName>
        <fullName evidence="3">CPG4 domain-containing protein</fullName>
    </submittedName>
</protein>
<dbReference type="AlphaFoldDB" id="A0A183CXH9"/>